<sequence>MHDNPVVRTNALRFYSPLTLALSGALVVSPAVRAQTATPAGTVITNVARLNVAAPDGSTAPAIDSNRVSLTLAQLVDVAVTAALATQPVVADSATAVAFDVTNTGNADDDFALSVEVDGARATYRGISVGGADGAPLATPVVRLRAGERRRVHVLLGPVAAGDPLPVRLAAIAQSASGTPGTVTPGAGPNGADLIVGSGGARAEAVTLLTFDAAAGSDAAMLEKSQSVRAPDGSTRAVSGAVVTYRLVARFTAPAVAALVEDAVPTGTRYVAGSLSVDARAISDADDDDAGGFDGAAIRVALGDVPAAATRTIQFQVIIQ</sequence>
<dbReference type="AlphaFoldDB" id="A0A2A4IB38"/>
<dbReference type="InterPro" id="IPR047589">
    <property type="entry name" value="DUF11_rpt"/>
</dbReference>
<keyword evidence="1" id="KW-0732">Signal</keyword>
<protein>
    <recommendedName>
        <fullName evidence="4">DUF11 domain-containing protein</fullName>
    </recommendedName>
</protein>
<evidence type="ECO:0000256" key="1">
    <source>
        <dbReference type="SAM" id="SignalP"/>
    </source>
</evidence>
<evidence type="ECO:0008006" key="4">
    <source>
        <dbReference type="Google" id="ProtNLM"/>
    </source>
</evidence>
<gene>
    <name evidence="2" type="ORF">COA07_05360</name>
</gene>
<organism evidence="2 3">
    <name type="scientific">Sphingomonas adhaesiva</name>
    <dbReference type="NCBI Taxonomy" id="28212"/>
    <lineage>
        <taxon>Bacteria</taxon>
        <taxon>Pseudomonadati</taxon>
        <taxon>Pseudomonadota</taxon>
        <taxon>Alphaproteobacteria</taxon>
        <taxon>Sphingomonadales</taxon>
        <taxon>Sphingomonadaceae</taxon>
        <taxon>Sphingomonas</taxon>
    </lineage>
</organism>
<feature type="signal peptide" evidence="1">
    <location>
        <begin position="1"/>
        <end position="34"/>
    </location>
</feature>
<evidence type="ECO:0000313" key="2">
    <source>
        <dbReference type="EMBL" id="PCG14993.1"/>
    </source>
</evidence>
<comment type="caution">
    <text evidence="2">The sequence shown here is derived from an EMBL/GenBank/DDBJ whole genome shotgun (WGS) entry which is preliminary data.</text>
</comment>
<proteinExistence type="predicted"/>
<dbReference type="EMBL" id="NWVC01000002">
    <property type="protein sequence ID" value="PCG14993.1"/>
    <property type="molecule type" value="Genomic_DNA"/>
</dbReference>
<evidence type="ECO:0000313" key="3">
    <source>
        <dbReference type="Proteomes" id="UP000218323"/>
    </source>
</evidence>
<keyword evidence="3" id="KW-1185">Reference proteome</keyword>
<reference evidence="2 3" key="1">
    <citation type="submission" date="2017-09" db="EMBL/GenBank/DDBJ databases">
        <title>Sphingomonas adhaesiva DSM 7418, whole genome shotgun sequence.</title>
        <authorList>
            <person name="Feng G."/>
            <person name="Zhu H."/>
        </authorList>
    </citation>
    <scope>NUCLEOTIDE SEQUENCE [LARGE SCALE GENOMIC DNA]</scope>
    <source>
        <strain evidence="2 3">DSM 7418</strain>
    </source>
</reference>
<accession>A0A2A4IB38</accession>
<name>A0A2A4IB38_9SPHN</name>
<dbReference type="Proteomes" id="UP000218323">
    <property type="component" value="Unassembled WGS sequence"/>
</dbReference>
<feature type="chain" id="PRO_5013240782" description="DUF11 domain-containing protein" evidence="1">
    <location>
        <begin position="35"/>
        <end position="320"/>
    </location>
</feature>
<dbReference type="NCBIfam" id="TIGR01451">
    <property type="entry name" value="B_ant_repeat"/>
    <property type="match status" value="1"/>
</dbReference>